<dbReference type="SUPFAM" id="SSF50494">
    <property type="entry name" value="Trypsin-like serine proteases"/>
    <property type="match status" value="2"/>
</dbReference>
<dbReference type="PROSITE" id="PS50240">
    <property type="entry name" value="TRYPSIN_DOM"/>
    <property type="match status" value="2"/>
</dbReference>
<evidence type="ECO:0000256" key="1">
    <source>
        <dbReference type="ARBA" id="ARBA00004613"/>
    </source>
</evidence>
<evidence type="ECO:0000256" key="11">
    <source>
        <dbReference type="RuleBase" id="RU363034"/>
    </source>
</evidence>
<dbReference type="AlphaFoldDB" id="A0A6A4SWH6"/>
<evidence type="ECO:0000313" key="15">
    <source>
        <dbReference type="Proteomes" id="UP000438429"/>
    </source>
</evidence>
<dbReference type="PROSITE" id="PS00134">
    <property type="entry name" value="TRYPSIN_HIS"/>
    <property type="match status" value="2"/>
</dbReference>
<dbReference type="PROSITE" id="PS51257">
    <property type="entry name" value="PROKAR_LIPOPROTEIN"/>
    <property type="match status" value="1"/>
</dbReference>
<dbReference type="GO" id="GO:0005615">
    <property type="term" value="C:extracellular space"/>
    <property type="evidence" value="ECO:0007669"/>
    <property type="project" value="TreeGrafter"/>
</dbReference>
<comment type="subcellular location">
    <subcellularLocation>
        <location evidence="1">Secreted</location>
    </subcellularLocation>
</comment>
<evidence type="ECO:0000256" key="9">
    <source>
        <dbReference type="ARBA" id="ARBA00036026"/>
    </source>
</evidence>
<evidence type="ECO:0000256" key="7">
    <source>
        <dbReference type="ARBA" id="ARBA00023145"/>
    </source>
</evidence>
<dbReference type="EC" id="3.4.21.71" evidence="10"/>
<dbReference type="InterPro" id="IPR001314">
    <property type="entry name" value="Peptidase_S1A"/>
</dbReference>
<dbReference type="InterPro" id="IPR043504">
    <property type="entry name" value="Peptidase_S1_PA_chymotrypsin"/>
</dbReference>
<evidence type="ECO:0000256" key="12">
    <source>
        <dbReference type="SAM" id="SignalP"/>
    </source>
</evidence>
<evidence type="ECO:0000256" key="6">
    <source>
        <dbReference type="ARBA" id="ARBA00022825"/>
    </source>
</evidence>
<dbReference type="PROSITE" id="PS00135">
    <property type="entry name" value="TRYPSIN_SER"/>
    <property type="match status" value="2"/>
</dbReference>
<comment type="caution">
    <text evidence="14">The sequence shown here is derived from an EMBL/GenBank/DDBJ whole genome shotgun (WGS) entry which is preliminary data.</text>
</comment>
<sequence length="486" mass="51883">MKFVVLALFVAGAYGCGLPTFPPVVTRVVGGEDVRPNSWPWQISLQYNRQGEWRHTCGGTLISDQWVLTAAHCISSGKEYRVAMGKHNLIETEGGAVFMGTANIIVHEKWNPFFIRNDIALIKLENAVPFSDTIMAACLPAAGSILPNNEPCYVTGWGRLYTGGPIADILQQALLPVVDHATCTKPDWWGSQVKDTMVCAGGDGVVSGCNGDSGGPLNCRSADGAWGVHGIVSFGSGLSCNFPKKPTVFTQVSSYVDWISSVSLQSDSSGRWMHVCGGSLISSHWVLTAAHCINDRYNYRVELGKHSLAASDEGSIALSAAEVITHEDYNILLSRNDIALIKLPSPVTFSDTIMSACLPDPGVTLPHGSPCYVTGWGRLSTDGPLADVLQQVLLPVVGHDICSQPDWWSVLATDKMVCAGGDGITAGCNGDSGGPLSCQNPDGSWDVHGVVSFGSGQGCNVIQKPTVFTRVSSYINWINTVRNILL</sequence>
<dbReference type="Gene3D" id="2.40.10.10">
    <property type="entry name" value="Trypsin-like serine proteases"/>
    <property type="match status" value="4"/>
</dbReference>
<dbReference type="Proteomes" id="UP000438429">
    <property type="component" value="Unassembled WGS sequence"/>
</dbReference>
<protein>
    <recommendedName>
        <fullName evidence="10">pancreatic elastase II</fullName>
        <ecNumber evidence="10">3.4.21.71</ecNumber>
    </recommendedName>
</protein>
<keyword evidence="8" id="KW-1015">Disulfide bond</keyword>
<dbReference type="GO" id="GO:0006508">
    <property type="term" value="P:proteolysis"/>
    <property type="evidence" value="ECO:0007669"/>
    <property type="project" value="UniProtKB-KW"/>
</dbReference>
<dbReference type="PANTHER" id="PTHR24257:SF19">
    <property type="entry name" value="CHYMOTRYPSIN-LIKE ELASTASE FAMILY MEMBER 2B"/>
    <property type="match status" value="1"/>
</dbReference>
<dbReference type="PANTHER" id="PTHR24257">
    <property type="entry name" value="CHYMOTRYPSIN-LIKE ELASTASE FAMILY MEMBER"/>
    <property type="match status" value="1"/>
</dbReference>
<feature type="chain" id="PRO_5025331005" description="pancreatic elastase II" evidence="12">
    <location>
        <begin position="16"/>
        <end position="486"/>
    </location>
</feature>
<organism evidence="14 15">
    <name type="scientific">Scophthalmus maximus</name>
    <name type="common">Turbot</name>
    <name type="synonym">Psetta maxima</name>
    <dbReference type="NCBI Taxonomy" id="52904"/>
    <lineage>
        <taxon>Eukaryota</taxon>
        <taxon>Metazoa</taxon>
        <taxon>Chordata</taxon>
        <taxon>Craniata</taxon>
        <taxon>Vertebrata</taxon>
        <taxon>Euteleostomi</taxon>
        <taxon>Actinopterygii</taxon>
        <taxon>Neopterygii</taxon>
        <taxon>Teleostei</taxon>
        <taxon>Neoteleostei</taxon>
        <taxon>Acanthomorphata</taxon>
        <taxon>Carangaria</taxon>
        <taxon>Pleuronectiformes</taxon>
        <taxon>Pleuronectoidei</taxon>
        <taxon>Scophthalmidae</taxon>
        <taxon>Scophthalmus</taxon>
    </lineage>
</organism>
<dbReference type="CDD" id="cd00190">
    <property type="entry name" value="Tryp_SPc"/>
    <property type="match status" value="2"/>
</dbReference>
<feature type="domain" description="Peptidase S1" evidence="13">
    <location>
        <begin position="28"/>
        <end position="264"/>
    </location>
</feature>
<dbReference type="InterPro" id="IPR033116">
    <property type="entry name" value="TRYPSIN_SER"/>
</dbReference>
<dbReference type="InterPro" id="IPR001254">
    <property type="entry name" value="Trypsin_dom"/>
</dbReference>
<dbReference type="SMART" id="SM00020">
    <property type="entry name" value="Tryp_SPc"/>
    <property type="match status" value="2"/>
</dbReference>
<feature type="signal peptide" evidence="12">
    <location>
        <begin position="1"/>
        <end position="15"/>
    </location>
</feature>
<evidence type="ECO:0000256" key="10">
    <source>
        <dbReference type="ARBA" id="ARBA00038991"/>
    </source>
</evidence>
<dbReference type="InterPro" id="IPR050850">
    <property type="entry name" value="Peptidase_S1_Elastase_sf"/>
</dbReference>
<dbReference type="InterPro" id="IPR009003">
    <property type="entry name" value="Peptidase_S1_PA"/>
</dbReference>
<keyword evidence="3 11" id="KW-0645">Protease</keyword>
<dbReference type="InterPro" id="IPR018114">
    <property type="entry name" value="TRYPSIN_HIS"/>
</dbReference>
<evidence type="ECO:0000256" key="4">
    <source>
        <dbReference type="ARBA" id="ARBA00022729"/>
    </source>
</evidence>
<evidence type="ECO:0000313" key="14">
    <source>
        <dbReference type="EMBL" id="KAF0036438.1"/>
    </source>
</evidence>
<keyword evidence="6 11" id="KW-0720">Serine protease</keyword>
<keyword evidence="2" id="KW-0964">Secreted</keyword>
<feature type="domain" description="Peptidase S1" evidence="13">
    <location>
        <begin position="262"/>
        <end position="483"/>
    </location>
</feature>
<evidence type="ECO:0000259" key="13">
    <source>
        <dbReference type="PROSITE" id="PS50240"/>
    </source>
</evidence>
<keyword evidence="4 12" id="KW-0732">Signal</keyword>
<dbReference type="EMBL" id="VEVO01000010">
    <property type="protein sequence ID" value="KAF0036438.1"/>
    <property type="molecule type" value="Genomic_DNA"/>
</dbReference>
<comment type="catalytic activity">
    <reaction evidence="9">
        <text>Preferential cleavage: Leu-|-Xaa, Met-|-Xaa and Phe-|-Xaa. Hydrolyzes elastin.</text>
        <dbReference type="EC" id="3.4.21.71"/>
    </reaction>
</comment>
<dbReference type="GO" id="GO:0004252">
    <property type="term" value="F:serine-type endopeptidase activity"/>
    <property type="evidence" value="ECO:0007669"/>
    <property type="project" value="UniProtKB-EC"/>
</dbReference>
<dbReference type="FunFam" id="2.40.10.10:FF:000004">
    <property type="entry name" value="Tryptase gamma 1"/>
    <property type="match status" value="2"/>
</dbReference>
<evidence type="ECO:0000256" key="5">
    <source>
        <dbReference type="ARBA" id="ARBA00022801"/>
    </source>
</evidence>
<dbReference type="Pfam" id="PF00089">
    <property type="entry name" value="Trypsin"/>
    <property type="match status" value="2"/>
</dbReference>
<keyword evidence="5 11" id="KW-0378">Hydrolase</keyword>
<evidence type="ECO:0000256" key="2">
    <source>
        <dbReference type="ARBA" id="ARBA00022525"/>
    </source>
</evidence>
<evidence type="ECO:0000256" key="3">
    <source>
        <dbReference type="ARBA" id="ARBA00022670"/>
    </source>
</evidence>
<evidence type="ECO:0000256" key="8">
    <source>
        <dbReference type="ARBA" id="ARBA00023157"/>
    </source>
</evidence>
<dbReference type="FunFam" id="2.40.10.10:FF:000017">
    <property type="entry name" value="Chymotrypsin-like elastase family member 1"/>
    <property type="match status" value="2"/>
</dbReference>
<name>A0A6A4SWH6_SCOMX</name>
<reference evidence="14 15" key="1">
    <citation type="submission" date="2019-06" db="EMBL/GenBank/DDBJ databases">
        <title>Draft genomes of female and male turbot (Scophthalmus maximus).</title>
        <authorList>
            <person name="Xu H."/>
            <person name="Xu X.-W."/>
            <person name="Shao C."/>
            <person name="Chen S."/>
        </authorList>
    </citation>
    <scope>NUCLEOTIDE SEQUENCE [LARGE SCALE GENOMIC DNA]</scope>
    <source>
        <strain evidence="14">Ysfricsl-2016a</strain>
        <tissue evidence="14">Blood</tissue>
    </source>
</reference>
<proteinExistence type="predicted"/>
<keyword evidence="7" id="KW-0865">Zymogen</keyword>
<dbReference type="PRINTS" id="PR00722">
    <property type="entry name" value="CHYMOTRYPSIN"/>
</dbReference>
<accession>A0A6A4SWH6</accession>
<gene>
    <name evidence="14" type="ORF">F2P81_011750</name>
</gene>